<dbReference type="Gene3D" id="3.30.200.20">
    <property type="entry name" value="Phosphorylase Kinase, domain 1"/>
    <property type="match status" value="1"/>
</dbReference>
<keyword evidence="2" id="KW-0808">Transferase</keyword>
<feature type="compositionally biased region" description="Polar residues" evidence="8">
    <location>
        <begin position="417"/>
        <end position="427"/>
    </location>
</feature>
<dbReference type="AlphaFoldDB" id="A0AAV8Q067"/>
<evidence type="ECO:0000256" key="4">
    <source>
        <dbReference type="ARBA" id="ARBA00022777"/>
    </source>
</evidence>
<dbReference type="PANTHER" id="PTHR47973">
    <property type="entry name" value="CYSTEINE-RICH RECEPTOR-LIKE PROTEIN KINASE 3"/>
    <property type="match status" value="1"/>
</dbReference>
<dbReference type="InterPro" id="IPR008271">
    <property type="entry name" value="Ser/Thr_kinase_AS"/>
</dbReference>
<evidence type="ECO:0000313" key="10">
    <source>
        <dbReference type="EMBL" id="KAJ8499100.1"/>
    </source>
</evidence>
<feature type="region of interest" description="Disordered" evidence="8">
    <location>
        <begin position="417"/>
        <end position="445"/>
    </location>
</feature>
<dbReference type="FunFam" id="3.30.200.20:FF:000225">
    <property type="entry name" value="cold-responsive protein kinase 1"/>
    <property type="match status" value="1"/>
</dbReference>
<dbReference type="Pfam" id="PF07714">
    <property type="entry name" value="PK_Tyr_Ser-Thr"/>
    <property type="match status" value="1"/>
</dbReference>
<sequence>MLLIVKPSTGVYYTHEIAELPSSRPPPNVRTFSRCLPSGLTWSKASEETFQFTKHKVNVQRHWSFSHTIMTCFSFIFKRIGCSGQQSDQHLEDIPGIENVRIYSYKELRNATGDFSLTNKVGEGGFGSVYKGKLKDGKIVAVKVLSTESRQGVPEFLNEITVISGIEHENLVSLYGCCVEETHRILVYNYLENNSLAQTLLGSCCSNIQFNWRTRVRICIGVARGLAFLHEEVRPHIIHRDIKASNILLDKDLTPKISDFGLAKLLPPNITHVSTRVAGTIGYLAPEYAIKGRVNRKSDVYSFGVLLLEIVTGRCNTNTRLPYAEQFLLERTWTLYEHGEIANIIDTSLTDDFDIDEACKFLKVGLLCTQDTVKLRPSMPTVVRMLTGEKDVNLEKITKPGLLSDLMELKVRSQENVNNPHTTSLITSGHEKNSSRGPVDSRSLQPQQPCVCYESACTAEELLRE</sequence>
<comment type="caution">
    <text evidence="10">The sequence shown here is derived from an EMBL/GenBank/DDBJ whole genome shotgun (WGS) entry which is preliminary data.</text>
</comment>
<dbReference type="InterPro" id="IPR001245">
    <property type="entry name" value="Ser-Thr/Tyr_kinase_cat_dom"/>
</dbReference>
<dbReference type="CDD" id="cd14066">
    <property type="entry name" value="STKc_IRAK"/>
    <property type="match status" value="1"/>
</dbReference>
<feature type="binding site" evidence="6">
    <location>
        <position position="143"/>
    </location>
    <ligand>
        <name>ATP</name>
        <dbReference type="ChEBI" id="CHEBI:30616"/>
    </ligand>
</feature>
<evidence type="ECO:0000256" key="8">
    <source>
        <dbReference type="SAM" id="MobiDB-lite"/>
    </source>
</evidence>
<gene>
    <name evidence="10" type="ORF">OPV22_009652</name>
</gene>
<dbReference type="InterPro" id="IPR011009">
    <property type="entry name" value="Kinase-like_dom_sf"/>
</dbReference>
<dbReference type="FunFam" id="1.10.510.10:FF:000368">
    <property type="entry name" value="cold-responsive protein kinase 1"/>
    <property type="match status" value="1"/>
</dbReference>
<comment type="similarity">
    <text evidence="7">Belongs to the protein kinase superfamily.</text>
</comment>
<dbReference type="Proteomes" id="UP001222027">
    <property type="component" value="Unassembled WGS sequence"/>
</dbReference>
<keyword evidence="3 6" id="KW-0547">Nucleotide-binding</keyword>
<dbReference type="PROSITE" id="PS00108">
    <property type="entry name" value="PROTEIN_KINASE_ST"/>
    <property type="match status" value="1"/>
</dbReference>
<keyword evidence="5 6" id="KW-0067">ATP-binding</keyword>
<evidence type="ECO:0000256" key="2">
    <source>
        <dbReference type="ARBA" id="ARBA00022679"/>
    </source>
</evidence>
<evidence type="ECO:0000256" key="6">
    <source>
        <dbReference type="PROSITE-ProRule" id="PRU10141"/>
    </source>
</evidence>
<dbReference type="InterPro" id="IPR052059">
    <property type="entry name" value="CR_Ser/Thr_kinase"/>
</dbReference>
<keyword evidence="11" id="KW-1185">Reference proteome</keyword>
<reference evidence="10 11" key="1">
    <citation type="submission" date="2022-12" db="EMBL/GenBank/DDBJ databases">
        <title>Chromosome-scale assembly of the Ensete ventricosum genome.</title>
        <authorList>
            <person name="Dussert Y."/>
            <person name="Stocks J."/>
            <person name="Wendawek A."/>
            <person name="Woldeyes F."/>
            <person name="Nichols R.A."/>
            <person name="Borrell J.S."/>
        </authorList>
    </citation>
    <scope>NUCLEOTIDE SEQUENCE [LARGE SCALE GENOMIC DNA]</scope>
    <source>
        <strain evidence="11">cv. Maze</strain>
        <tissue evidence="10">Seeds</tissue>
    </source>
</reference>
<dbReference type="EMBL" id="JAQQAF010000003">
    <property type="protein sequence ID" value="KAJ8499100.1"/>
    <property type="molecule type" value="Genomic_DNA"/>
</dbReference>
<evidence type="ECO:0000259" key="9">
    <source>
        <dbReference type="PROSITE" id="PS50011"/>
    </source>
</evidence>
<dbReference type="GO" id="GO:0005524">
    <property type="term" value="F:ATP binding"/>
    <property type="evidence" value="ECO:0007669"/>
    <property type="project" value="UniProtKB-UniRule"/>
</dbReference>
<keyword evidence="4" id="KW-0418">Kinase</keyword>
<evidence type="ECO:0000256" key="1">
    <source>
        <dbReference type="ARBA" id="ARBA00022527"/>
    </source>
</evidence>
<accession>A0AAV8Q067</accession>
<dbReference type="PROSITE" id="PS50011">
    <property type="entry name" value="PROTEIN_KINASE_DOM"/>
    <property type="match status" value="1"/>
</dbReference>
<evidence type="ECO:0000256" key="7">
    <source>
        <dbReference type="RuleBase" id="RU000304"/>
    </source>
</evidence>
<dbReference type="Gene3D" id="1.10.510.10">
    <property type="entry name" value="Transferase(Phosphotransferase) domain 1"/>
    <property type="match status" value="1"/>
</dbReference>
<proteinExistence type="inferred from homology"/>
<dbReference type="InterPro" id="IPR000719">
    <property type="entry name" value="Prot_kinase_dom"/>
</dbReference>
<name>A0AAV8Q067_ENSVE</name>
<dbReference type="GO" id="GO:0004674">
    <property type="term" value="F:protein serine/threonine kinase activity"/>
    <property type="evidence" value="ECO:0007669"/>
    <property type="project" value="UniProtKB-KW"/>
</dbReference>
<keyword evidence="1 7" id="KW-0723">Serine/threonine-protein kinase</keyword>
<organism evidence="10 11">
    <name type="scientific">Ensete ventricosum</name>
    <name type="common">Abyssinian banana</name>
    <name type="synonym">Musa ensete</name>
    <dbReference type="NCBI Taxonomy" id="4639"/>
    <lineage>
        <taxon>Eukaryota</taxon>
        <taxon>Viridiplantae</taxon>
        <taxon>Streptophyta</taxon>
        <taxon>Embryophyta</taxon>
        <taxon>Tracheophyta</taxon>
        <taxon>Spermatophyta</taxon>
        <taxon>Magnoliopsida</taxon>
        <taxon>Liliopsida</taxon>
        <taxon>Zingiberales</taxon>
        <taxon>Musaceae</taxon>
        <taxon>Ensete</taxon>
    </lineage>
</organism>
<feature type="domain" description="Protein kinase" evidence="9">
    <location>
        <begin position="115"/>
        <end position="465"/>
    </location>
</feature>
<dbReference type="SUPFAM" id="SSF56112">
    <property type="entry name" value="Protein kinase-like (PK-like)"/>
    <property type="match status" value="1"/>
</dbReference>
<evidence type="ECO:0000256" key="5">
    <source>
        <dbReference type="ARBA" id="ARBA00022840"/>
    </source>
</evidence>
<dbReference type="PROSITE" id="PS00107">
    <property type="entry name" value="PROTEIN_KINASE_ATP"/>
    <property type="match status" value="1"/>
</dbReference>
<evidence type="ECO:0000313" key="11">
    <source>
        <dbReference type="Proteomes" id="UP001222027"/>
    </source>
</evidence>
<dbReference type="SMART" id="SM00220">
    <property type="entry name" value="S_TKc"/>
    <property type="match status" value="1"/>
</dbReference>
<dbReference type="InterPro" id="IPR017441">
    <property type="entry name" value="Protein_kinase_ATP_BS"/>
</dbReference>
<protein>
    <recommendedName>
        <fullName evidence="9">Protein kinase domain-containing protein</fullName>
    </recommendedName>
</protein>
<evidence type="ECO:0000256" key="3">
    <source>
        <dbReference type="ARBA" id="ARBA00022741"/>
    </source>
</evidence>